<evidence type="ECO:0008006" key="3">
    <source>
        <dbReference type="Google" id="ProtNLM"/>
    </source>
</evidence>
<proteinExistence type="predicted"/>
<comment type="caution">
    <text evidence="1">The sequence shown here is derived from an EMBL/GenBank/DDBJ whole genome shotgun (WGS) entry which is preliminary data.</text>
</comment>
<reference evidence="1 2" key="1">
    <citation type="journal article" date="2016" name="Nat. Commun.">
        <title>Thousands of microbial genomes shed light on interconnected biogeochemical processes in an aquifer system.</title>
        <authorList>
            <person name="Anantharaman K."/>
            <person name="Brown C.T."/>
            <person name="Hug L.A."/>
            <person name="Sharon I."/>
            <person name="Castelle C.J."/>
            <person name="Probst A.J."/>
            <person name="Thomas B.C."/>
            <person name="Singh A."/>
            <person name="Wilkins M.J."/>
            <person name="Karaoz U."/>
            <person name="Brodie E.L."/>
            <person name="Williams K.H."/>
            <person name="Hubbard S.S."/>
            <person name="Banfield J.F."/>
        </authorList>
    </citation>
    <scope>NUCLEOTIDE SEQUENCE [LARGE SCALE GENOMIC DNA]</scope>
</reference>
<dbReference type="STRING" id="1801750.A3B85_00550"/>
<evidence type="ECO:0000313" key="1">
    <source>
        <dbReference type="EMBL" id="OGI76810.1"/>
    </source>
</evidence>
<organism evidence="1 2">
    <name type="scientific">Candidatus Nomurabacteria bacterium RIFCSPHIGHO2_02_FULL_37_13</name>
    <dbReference type="NCBI Taxonomy" id="1801750"/>
    <lineage>
        <taxon>Bacteria</taxon>
        <taxon>Candidatus Nomuraibacteriota</taxon>
    </lineage>
</organism>
<name>A0A1F6W4G5_9BACT</name>
<dbReference type="EMBL" id="MFUA01000018">
    <property type="protein sequence ID" value="OGI76810.1"/>
    <property type="molecule type" value="Genomic_DNA"/>
</dbReference>
<protein>
    <recommendedName>
        <fullName evidence="3">Thioredoxin-like fold domain-containing protein</fullName>
    </recommendedName>
</protein>
<evidence type="ECO:0000313" key="2">
    <source>
        <dbReference type="Proteomes" id="UP000178374"/>
    </source>
</evidence>
<dbReference type="AlphaFoldDB" id="A0A1F6W4G5"/>
<sequence>MPTSNLSHFVVVLCSCSSPDCEEKNTQLGEFFKQFRITAKKVRQKKAEARRLLDRARRRILDGKNPLSLPLLIVFSGDEGKKILWAGARPSDEELEKVAYLAGNYA</sequence>
<accession>A0A1F6W4G5</accession>
<dbReference type="Proteomes" id="UP000178374">
    <property type="component" value="Unassembled WGS sequence"/>
</dbReference>
<gene>
    <name evidence="1" type="ORF">A3B85_00550</name>
</gene>